<dbReference type="SUPFAM" id="SSF159941">
    <property type="entry name" value="MM3350-like"/>
    <property type="match status" value="1"/>
</dbReference>
<accession>A0A3D9RQN2</accession>
<sequence length="167" mass="19495">MAYKIRVILDVEKDVFRDIIVNESINLEELHFTIAKSFGFKGQEMASFYLTDDSWEQGEEIPLFDMSEDENSFSMTNCLTSMVLKKVGDKLIYIYDFFSMWTFFVELSEIIDDYEEDLPVIALSFGNTPDEAPEKQFIGSQSNEDNYDAFDDESNFENLDDIDFDNY</sequence>
<dbReference type="InterPro" id="IPR024047">
    <property type="entry name" value="MM3350-like_sf"/>
</dbReference>
<dbReference type="InterPro" id="IPR012912">
    <property type="entry name" value="Plasmid_pRiA4b_Orf3-like"/>
</dbReference>
<dbReference type="EMBL" id="QTTQ01000012">
    <property type="protein sequence ID" value="REE79804.1"/>
    <property type="molecule type" value="Genomic_DNA"/>
</dbReference>
<dbReference type="AlphaFoldDB" id="A0A3D9RQN2"/>
<evidence type="ECO:0000313" key="3">
    <source>
        <dbReference type="Proteomes" id="UP000256429"/>
    </source>
</evidence>
<dbReference type="RefSeq" id="WP_115882137.1">
    <property type="nucleotide sequence ID" value="NZ_QTTQ01000012.1"/>
</dbReference>
<evidence type="ECO:0000313" key="2">
    <source>
        <dbReference type="EMBL" id="REE79804.1"/>
    </source>
</evidence>
<name>A0A3D9RQN2_9FLAO</name>
<gene>
    <name evidence="2" type="ORF">BX611_2700</name>
</gene>
<dbReference type="Proteomes" id="UP000256429">
    <property type="component" value="Unassembled WGS sequence"/>
</dbReference>
<dbReference type="OrthoDB" id="666725at2"/>
<evidence type="ECO:0000259" key="1">
    <source>
        <dbReference type="Pfam" id="PF07929"/>
    </source>
</evidence>
<reference evidence="2 3" key="1">
    <citation type="submission" date="2018-08" db="EMBL/GenBank/DDBJ databases">
        <title>Genomic Encyclopedia of Type Strains, Phase III (KMG-III): the genomes of soil and plant-associated and newly described type strains.</title>
        <authorList>
            <person name="Whitman W."/>
        </authorList>
    </citation>
    <scope>NUCLEOTIDE SEQUENCE [LARGE SCALE GENOMIC DNA]</scope>
    <source>
        <strain evidence="2 3">325-5</strain>
    </source>
</reference>
<proteinExistence type="predicted"/>
<dbReference type="Gene3D" id="3.10.290.30">
    <property type="entry name" value="MM3350-like"/>
    <property type="match status" value="1"/>
</dbReference>
<comment type="caution">
    <text evidence="2">The sequence shown here is derived from an EMBL/GenBank/DDBJ whole genome shotgun (WGS) entry which is preliminary data.</text>
</comment>
<feature type="domain" description="Plasmid pRiA4b Orf3-like" evidence="1">
    <location>
        <begin position="2"/>
        <end position="131"/>
    </location>
</feature>
<protein>
    <submittedName>
        <fullName evidence="2">PRiA4b ORF-3-like protein</fullName>
    </submittedName>
</protein>
<dbReference type="Pfam" id="PF07929">
    <property type="entry name" value="PRiA4_ORF3"/>
    <property type="match status" value="1"/>
</dbReference>
<keyword evidence="3" id="KW-1185">Reference proteome</keyword>
<organism evidence="2 3">
    <name type="scientific">Lutibacter oceani</name>
    <dbReference type="NCBI Taxonomy" id="1853311"/>
    <lineage>
        <taxon>Bacteria</taxon>
        <taxon>Pseudomonadati</taxon>
        <taxon>Bacteroidota</taxon>
        <taxon>Flavobacteriia</taxon>
        <taxon>Flavobacteriales</taxon>
        <taxon>Flavobacteriaceae</taxon>
        <taxon>Lutibacter</taxon>
    </lineage>
</organism>